<protein>
    <submittedName>
        <fullName evidence="2 3">Uncharacterized protein</fullName>
    </submittedName>
</protein>
<reference evidence="3" key="5">
    <citation type="submission" date="2018-04" db="UniProtKB">
        <authorList>
            <consortium name="EnsemblFungi"/>
        </authorList>
    </citation>
    <scope>IDENTIFICATION</scope>
    <source>
        <strain evidence="3">R3-111a-1</strain>
    </source>
</reference>
<dbReference type="GeneID" id="20349270"/>
<evidence type="ECO:0000313" key="4">
    <source>
        <dbReference type="Proteomes" id="UP000006039"/>
    </source>
</evidence>
<evidence type="ECO:0000256" key="1">
    <source>
        <dbReference type="SAM" id="MobiDB-lite"/>
    </source>
</evidence>
<proteinExistence type="predicted"/>
<accession>J3P5M2</accession>
<dbReference type="Proteomes" id="UP000006039">
    <property type="component" value="Unassembled WGS sequence"/>
</dbReference>
<dbReference type="EnsemblFungi" id="EJT74974">
    <property type="protein sequence ID" value="EJT74974"/>
    <property type="gene ID" value="GGTG_08812"/>
</dbReference>
<reference evidence="2" key="3">
    <citation type="submission" date="2010-09" db="EMBL/GenBank/DDBJ databases">
        <title>Annotation of Gaeumannomyces graminis var. tritici R3-111a-1.</title>
        <authorList>
            <consortium name="The Broad Institute Genome Sequencing Platform"/>
            <person name="Ma L.-J."/>
            <person name="Dead R."/>
            <person name="Young S.K."/>
            <person name="Zeng Q."/>
            <person name="Gargeya S."/>
            <person name="Fitzgerald M."/>
            <person name="Haas B."/>
            <person name="Abouelleil A."/>
            <person name="Alvarado L."/>
            <person name="Arachchi H.M."/>
            <person name="Berlin A."/>
            <person name="Brown A."/>
            <person name="Chapman S.B."/>
            <person name="Chen Z."/>
            <person name="Dunbar C."/>
            <person name="Freedman E."/>
            <person name="Gearin G."/>
            <person name="Gellesch M."/>
            <person name="Goldberg J."/>
            <person name="Griggs A."/>
            <person name="Gujja S."/>
            <person name="Heiman D."/>
            <person name="Howarth C."/>
            <person name="Larson L."/>
            <person name="Lui A."/>
            <person name="MacDonald P.J.P."/>
            <person name="Mehta T."/>
            <person name="Montmayeur A."/>
            <person name="Murphy C."/>
            <person name="Neiman D."/>
            <person name="Pearson M."/>
            <person name="Priest M."/>
            <person name="Roberts A."/>
            <person name="Saif S."/>
            <person name="Shea T."/>
            <person name="Shenoy N."/>
            <person name="Sisk P."/>
            <person name="Stolte C."/>
            <person name="Sykes S."/>
            <person name="Yandava C."/>
            <person name="Wortman J."/>
            <person name="Nusbaum C."/>
            <person name="Birren B."/>
        </authorList>
    </citation>
    <scope>NUCLEOTIDE SEQUENCE</scope>
    <source>
        <strain evidence="2">R3-111a-1</strain>
    </source>
</reference>
<reference evidence="3" key="4">
    <citation type="journal article" date="2015" name="G3 (Bethesda)">
        <title>Genome sequences of three phytopathogenic species of the Magnaporthaceae family of fungi.</title>
        <authorList>
            <person name="Okagaki L.H."/>
            <person name="Nunes C.C."/>
            <person name="Sailsbery J."/>
            <person name="Clay B."/>
            <person name="Brown D."/>
            <person name="John T."/>
            <person name="Oh Y."/>
            <person name="Young N."/>
            <person name="Fitzgerald M."/>
            <person name="Haas B.J."/>
            <person name="Zeng Q."/>
            <person name="Young S."/>
            <person name="Adiconis X."/>
            <person name="Fan L."/>
            <person name="Levin J.Z."/>
            <person name="Mitchell T.K."/>
            <person name="Okubara P.A."/>
            <person name="Farman M.L."/>
            <person name="Kohn L.M."/>
            <person name="Birren B."/>
            <person name="Ma L.-J."/>
            <person name="Dean R.A."/>
        </authorList>
    </citation>
    <scope>NUCLEOTIDE SEQUENCE</scope>
    <source>
        <strain evidence="3">R3-111a-1</strain>
    </source>
</reference>
<reference evidence="2" key="2">
    <citation type="submission" date="2010-07" db="EMBL/GenBank/DDBJ databases">
        <authorList>
            <consortium name="The Broad Institute Genome Sequencing Platform"/>
            <consortium name="Broad Institute Genome Sequencing Center for Infectious Disease"/>
            <person name="Ma L.-J."/>
            <person name="Dead R."/>
            <person name="Young S."/>
            <person name="Zeng Q."/>
            <person name="Koehrsen M."/>
            <person name="Alvarado L."/>
            <person name="Berlin A."/>
            <person name="Chapman S.B."/>
            <person name="Chen Z."/>
            <person name="Freedman E."/>
            <person name="Gellesch M."/>
            <person name="Goldberg J."/>
            <person name="Griggs A."/>
            <person name="Gujja S."/>
            <person name="Heilman E.R."/>
            <person name="Heiman D."/>
            <person name="Hepburn T."/>
            <person name="Howarth C."/>
            <person name="Jen D."/>
            <person name="Larson L."/>
            <person name="Mehta T."/>
            <person name="Neiman D."/>
            <person name="Pearson M."/>
            <person name="Roberts A."/>
            <person name="Saif S."/>
            <person name="Shea T."/>
            <person name="Shenoy N."/>
            <person name="Sisk P."/>
            <person name="Stolte C."/>
            <person name="Sykes S."/>
            <person name="Walk T."/>
            <person name="White J."/>
            <person name="Yandava C."/>
            <person name="Haas B."/>
            <person name="Nusbaum C."/>
            <person name="Birren B."/>
        </authorList>
    </citation>
    <scope>NUCLEOTIDE SEQUENCE</scope>
    <source>
        <strain evidence="2">R3-111a-1</strain>
    </source>
</reference>
<evidence type="ECO:0000313" key="3">
    <source>
        <dbReference type="EnsemblFungi" id="EJT74974"/>
    </source>
</evidence>
<feature type="region of interest" description="Disordered" evidence="1">
    <location>
        <begin position="1"/>
        <end position="20"/>
    </location>
</feature>
<name>J3P5M2_GAET3</name>
<organism evidence="2">
    <name type="scientific">Gaeumannomyces tritici (strain R3-111a-1)</name>
    <name type="common">Wheat and barley take-all root rot fungus</name>
    <name type="synonym">Gaeumannomyces graminis var. tritici</name>
    <dbReference type="NCBI Taxonomy" id="644352"/>
    <lineage>
        <taxon>Eukaryota</taxon>
        <taxon>Fungi</taxon>
        <taxon>Dikarya</taxon>
        <taxon>Ascomycota</taxon>
        <taxon>Pezizomycotina</taxon>
        <taxon>Sordariomycetes</taxon>
        <taxon>Sordariomycetidae</taxon>
        <taxon>Magnaporthales</taxon>
        <taxon>Magnaporthaceae</taxon>
        <taxon>Gaeumannomyces</taxon>
    </lineage>
</organism>
<evidence type="ECO:0000313" key="2">
    <source>
        <dbReference type="EMBL" id="EJT74974.1"/>
    </source>
</evidence>
<dbReference type="RefSeq" id="XP_009224918.1">
    <property type="nucleotide sequence ID" value="XM_009226654.1"/>
</dbReference>
<dbReference type="EMBL" id="GL385398">
    <property type="protein sequence ID" value="EJT74974.1"/>
    <property type="molecule type" value="Genomic_DNA"/>
</dbReference>
<feature type="region of interest" description="Disordered" evidence="1">
    <location>
        <begin position="50"/>
        <end position="75"/>
    </location>
</feature>
<dbReference type="AlphaFoldDB" id="J3P5M2"/>
<reference evidence="4" key="1">
    <citation type="submission" date="2010-07" db="EMBL/GenBank/DDBJ databases">
        <title>The genome sequence of Gaeumannomyces graminis var. tritici strain R3-111a-1.</title>
        <authorList>
            <consortium name="The Broad Institute Genome Sequencing Platform"/>
            <person name="Ma L.-J."/>
            <person name="Dead R."/>
            <person name="Young S."/>
            <person name="Zeng Q."/>
            <person name="Koehrsen M."/>
            <person name="Alvarado L."/>
            <person name="Berlin A."/>
            <person name="Chapman S.B."/>
            <person name="Chen Z."/>
            <person name="Freedman E."/>
            <person name="Gellesch M."/>
            <person name="Goldberg J."/>
            <person name="Griggs A."/>
            <person name="Gujja S."/>
            <person name="Heilman E.R."/>
            <person name="Heiman D."/>
            <person name="Hepburn T."/>
            <person name="Howarth C."/>
            <person name="Jen D."/>
            <person name="Larson L."/>
            <person name="Mehta T."/>
            <person name="Neiman D."/>
            <person name="Pearson M."/>
            <person name="Roberts A."/>
            <person name="Saif S."/>
            <person name="Shea T."/>
            <person name="Shenoy N."/>
            <person name="Sisk P."/>
            <person name="Stolte C."/>
            <person name="Sykes S."/>
            <person name="Walk T."/>
            <person name="White J."/>
            <person name="Yandava C."/>
            <person name="Haas B."/>
            <person name="Nusbaum C."/>
            <person name="Birren B."/>
        </authorList>
    </citation>
    <scope>NUCLEOTIDE SEQUENCE [LARGE SCALE GENOMIC DNA]</scope>
    <source>
        <strain evidence="4">R3-111a-1</strain>
    </source>
</reference>
<gene>
    <name evidence="3" type="primary">20349270</name>
    <name evidence="2" type="ORF">GGTG_08812</name>
</gene>
<dbReference type="VEuPathDB" id="FungiDB:GGTG_08812"/>
<feature type="compositionally biased region" description="Gly residues" evidence="1">
    <location>
        <begin position="1"/>
        <end position="10"/>
    </location>
</feature>
<dbReference type="HOGENOM" id="CLU_2671208_0_0_1"/>
<sequence>MGLWGHGARGPGHTVFSRSRPPLVGALDAANSGRVAGWLVDGLQAVSGVPGVPDGPRRKCFTGKSHTTPTSPPML</sequence>
<keyword evidence="4" id="KW-1185">Reference proteome</keyword>